<dbReference type="EMBL" id="SRYB01000010">
    <property type="protein sequence ID" value="TGY78840.1"/>
    <property type="molecule type" value="Genomic_DNA"/>
</dbReference>
<gene>
    <name evidence="1" type="ORF">E5331_08530</name>
</gene>
<accession>A0AC61RGC4</accession>
<dbReference type="Proteomes" id="UP000306319">
    <property type="component" value="Unassembled WGS sequence"/>
</dbReference>
<protein>
    <submittedName>
        <fullName evidence="1">RagB/SusD family nutrient uptake outer membrane protein</fullName>
    </submittedName>
</protein>
<proteinExistence type="predicted"/>
<name>A0AC61RGC4_9BACT</name>
<organism evidence="1 2">
    <name type="scientific">Lepagella muris</name>
    <dbReference type="NCBI Taxonomy" id="3032870"/>
    <lineage>
        <taxon>Bacteria</taxon>
        <taxon>Pseudomonadati</taxon>
        <taxon>Bacteroidota</taxon>
        <taxon>Bacteroidia</taxon>
        <taxon>Bacteroidales</taxon>
        <taxon>Muribaculaceae</taxon>
        <taxon>Lepagella</taxon>
    </lineage>
</organism>
<sequence length="558" mass="63334">MKKFIYSLAVIAGLSTLTSCNDFLTEDVRGQENLETYFSSEEEVNSYVGGCYFQIAKGGGWWQVYNTWLLADMTTDDLWDGNTTQDDGYQDISHFMPNGQNSGILQNFWGARYQGIASCNLGLERIPTANMNETLRNQRTAEVRFLRAFFYFDLVRNFGGVPLVLQYAQSVEGLTRSSQEECYEFIEKELKDAAAVLPQRSQYAAADMGRATRGAALGILGKAQLYQGKWDEAKATLKTIIDEGEYELLPNFGDVWSVNHNNSKESLFEAQQMYNGDQYATGGSLTIVTGCRNGVGDGWSWGQPTSDLENAFIAAGDTERLRWTIIKTACTEIAGENEFDKFIANNTSLCKVTDQKFVDYKEKFGWTDETYYGSYIIDPAQHKSARIIRKYFVPLEDRPEIYNTDKIPLNHRILRYADVLLMYAEACAETGDNTNAQWALNQVRNRVGLVNVTSTGTALRDAIRAERRLELAHEQCRLYDLRRWDCENGKKMMCNVFGPNGSFVKYNTGENADMYEKWNQGEPSDKGTRFQEDRDLLYPIPLYEIQHSNGAIVQNPGW</sequence>
<evidence type="ECO:0000313" key="2">
    <source>
        <dbReference type="Proteomes" id="UP000306319"/>
    </source>
</evidence>
<keyword evidence="2" id="KW-1185">Reference proteome</keyword>
<evidence type="ECO:0000313" key="1">
    <source>
        <dbReference type="EMBL" id="TGY78840.1"/>
    </source>
</evidence>
<reference evidence="1" key="1">
    <citation type="submission" date="2019-04" db="EMBL/GenBank/DDBJ databases">
        <title>Microbes associate with the intestines of laboratory mice.</title>
        <authorList>
            <person name="Navarre W."/>
            <person name="Wong E."/>
            <person name="Huang K."/>
            <person name="Tropini C."/>
            <person name="Ng K."/>
            <person name="Yu B."/>
        </authorList>
    </citation>
    <scope>NUCLEOTIDE SEQUENCE</scope>
    <source>
        <strain evidence="1">NM04_E33</strain>
    </source>
</reference>
<comment type="caution">
    <text evidence="1">The sequence shown here is derived from an EMBL/GenBank/DDBJ whole genome shotgun (WGS) entry which is preliminary data.</text>
</comment>